<protein>
    <submittedName>
        <fullName evidence="2">Death-on-curing family protein</fullName>
    </submittedName>
</protein>
<proteinExistence type="predicted"/>
<dbReference type="PROSITE" id="PS51459">
    <property type="entry name" value="FIDO"/>
    <property type="match status" value="1"/>
</dbReference>
<sequence>MQIERFGGLAGLRDEGALESALGRPMHKAHYRCCDDAGELAAAYLFSLARNHAFVDTNKRIAIVAAGVFLLENGYEIEPTDANLYAFVLAVAAGEIDEEGATRFLRDSACRSTRSLHLLLFQFPAESFEHMRPAFPGLFLVFGPFGAHFVGQRQTAAAAERLDVDFDAVAIVVVVLDGKAEDHAPRTLQLQEHPLVKGVAGRAAVDDEKTAADMRIDVGADDVTVIGGKQEAAGDFRVEPGVIDDSGRRSVGMADMQFDGAGGHRFSSGRARASFPGAQATAVPSAHRTGLLFCWVTAVK</sequence>
<dbReference type="EMBL" id="JACHBC010000003">
    <property type="protein sequence ID" value="MBB5560301.1"/>
    <property type="molecule type" value="Genomic_DNA"/>
</dbReference>
<keyword evidence="3" id="KW-1185">Reference proteome</keyword>
<evidence type="ECO:0000259" key="1">
    <source>
        <dbReference type="PROSITE" id="PS51459"/>
    </source>
</evidence>
<reference evidence="2 3" key="1">
    <citation type="submission" date="2020-08" db="EMBL/GenBank/DDBJ databases">
        <title>Genomic Encyclopedia of Type Strains, Phase IV (KMG-V): Genome sequencing to study the core and pangenomes of soil and plant-associated prokaryotes.</title>
        <authorList>
            <person name="Whitman W."/>
        </authorList>
    </citation>
    <scope>NUCLEOTIDE SEQUENCE [LARGE SCALE GENOMIC DNA]</scope>
    <source>
        <strain evidence="2 3">SEMIA 4034</strain>
    </source>
</reference>
<organism evidence="2 3">
    <name type="scientific">Rhizobium lentis</name>
    <dbReference type="NCBI Taxonomy" id="1138194"/>
    <lineage>
        <taxon>Bacteria</taxon>
        <taxon>Pseudomonadati</taxon>
        <taxon>Pseudomonadota</taxon>
        <taxon>Alphaproteobacteria</taxon>
        <taxon>Hyphomicrobiales</taxon>
        <taxon>Rhizobiaceae</taxon>
        <taxon>Rhizobium/Agrobacterium group</taxon>
        <taxon>Rhizobium</taxon>
    </lineage>
</organism>
<dbReference type="AlphaFoldDB" id="A0A7W8XE56"/>
<accession>A0A7W8XE56</accession>
<dbReference type="InterPro" id="IPR053737">
    <property type="entry name" value="Type_II_TA_Toxin"/>
</dbReference>
<dbReference type="Gene3D" id="1.20.120.1870">
    <property type="entry name" value="Fic/DOC protein, Fido domain"/>
    <property type="match status" value="1"/>
</dbReference>
<dbReference type="NCBIfam" id="TIGR01550">
    <property type="entry name" value="DOC_P1"/>
    <property type="match status" value="1"/>
</dbReference>
<dbReference type="PANTHER" id="PTHR39426:SF1">
    <property type="entry name" value="HOMOLOGY TO DEATH-ON-CURING PROTEIN OF PHAGE P1"/>
    <property type="match status" value="1"/>
</dbReference>
<feature type="domain" description="Fido" evidence="1">
    <location>
        <begin position="1"/>
        <end position="107"/>
    </location>
</feature>
<dbReference type="InterPro" id="IPR003812">
    <property type="entry name" value="Fido"/>
</dbReference>
<gene>
    <name evidence="2" type="ORF">GGI59_001952</name>
</gene>
<comment type="caution">
    <text evidence="2">The sequence shown here is derived from an EMBL/GenBank/DDBJ whole genome shotgun (WGS) entry which is preliminary data.</text>
</comment>
<evidence type="ECO:0000313" key="3">
    <source>
        <dbReference type="Proteomes" id="UP000528824"/>
    </source>
</evidence>
<dbReference type="GO" id="GO:0016301">
    <property type="term" value="F:kinase activity"/>
    <property type="evidence" value="ECO:0007669"/>
    <property type="project" value="InterPro"/>
</dbReference>
<dbReference type="PANTHER" id="PTHR39426">
    <property type="entry name" value="HOMOLOGY TO DEATH-ON-CURING PROTEIN OF PHAGE P1"/>
    <property type="match status" value="1"/>
</dbReference>
<dbReference type="Pfam" id="PF02661">
    <property type="entry name" value="Fic"/>
    <property type="match status" value="1"/>
</dbReference>
<evidence type="ECO:0000313" key="2">
    <source>
        <dbReference type="EMBL" id="MBB5560301.1"/>
    </source>
</evidence>
<dbReference type="InterPro" id="IPR006440">
    <property type="entry name" value="Doc"/>
</dbReference>
<dbReference type="Proteomes" id="UP000528824">
    <property type="component" value="Unassembled WGS sequence"/>
</dbReference>
<name>A0A7W8XE56_9HYPH</name>